<organism evidence="1">
    <name type="scientific">Tanacetum cinerariifolium</name>
    <name type="common">Dalmatian daisy</name>
    <name type="synonym">Chrysanthemum cinerariifolium</name>
    <dbReference type="NCBI Taxonomy" id="118510"/>
    <lineage>
        <taxon>Eukaryota</taxon>
        <taxon>Viridiplantae</taxon>
        <taxon>Streptophyta</taxon>
        <taxon>Embryophyta</taxon>
        <taxon>Tracheophyta</taxon>
        <taxon>Spermatophyta</taxon>
        <taxon>Magnoliopsida</taxon>
        <taxon>eudicotyledons</taxon>
        <taxon>Gunneridae</taxon>
        <taxon>Pentapetalae</taxon>
        <taxon>asterids</taxon>
        <taxon>campanulids</taxon>
        <taxon>Asterales</taxon>
        <taxon>Asteraceae</taxon>
        <taxon>Asteroideae</taxon>
        <taxon>Anthemideae</taxon>
        <taxon>Anthemidinae</taxon>
        <taxon>Tanacetum</taxon>
    </lineage>
</organism>
<proteinExistence type="predicted"/>
<gene>
    <name evidence="1" type="ORF">Tci_061075</name>
</gene>
<reference evidence="1" key="1">
    <citation type="journal article" date="2019" name="Sci. Rep.">
        <title>Draft genome of Tanacetum cinerariifolium, the natural source of mosquito coil.</title>
        <authorList>
            <person name="Yamashiro T."/>
            <person name="Shiraishi A."/>
            <person name="Satake H."/>
            <person name="Nakayama K."/>
        </authorList>
    </citation>
    <scope>NUCLEOTIDE SEQUENCE</scope>
</reference>
<sequence length="148" mass="17417">MPARMQSSYRKQSRIGLEATRNQRRCRRPFSSRIMKTLLHQVKKDWIKPMIGFKRLLVNFKFMLDNKDLKQIDTDDLEEMDLKWQVAMLTMRVKRRCHFATECKAPKNQGNRNRDAPTRNAPVDISTINALVVQDGIGGYDWSFQAEE</sequence>
<accession>A0A6L2NU15</accession>
<evidence type="ECO:0000313" key="1">
    <source>
        <dbReference type="EMBL" id="GEU89097.1"/>
    </source>
</evidence>
<protein>
    <submittedName>
        <fullName evidence="1">Uncharacterized protein</fullName>
    </submittedName>
</protein>
<name>A0A6L2NU15_TANCI</name>
<dbReference type="EMBL" id="BKCJ010009886">
    <property type="protein sequence ID" value="GEU89097.1"/>
    <property type="molecule type" value="Genomic_DNA"/>
</dbReference>
<dbReference type="AlphaFoldDB" id="A0A6L2NU15"/>
<comment type="caution">
    <text evidence="1">The sequence shown here is derived from an EMBL/GenBank/DDBJ whole genome shotgun (WGS) entry which is preliminary data.</text>
</comment>